<evidence type="ECO:0000313" key="3">
    <source>
        <dbReference type="Proteomes" id="UP000183365"/>
    </source>
</evidence>
<gene>
    <name evidence="2" type="ORF">HGUI_04028</name>
</gene>
<reference evidence="3" key="1">
    <citation type="submission" date="2016-11" db="EMBL/GenBank/DDBJ databases">
        <authorList>
            <person name="Guldener U."/>
        </authorList>
    </citation>
    <scope>NUCLEOTIDE SEQUENCE [LARGE SCALE GENOMIC DNA]</scope>
</reference>
<dbReference type="OrthoDB" id="10373404at2759"/>
<protein>
    <submittedName>
        <fullName evidence="2">Uncharacterized protein</fullName>
    </submittedName>
</protein>
<proteinExistence type="predicted"/>
<evidence type="ECO:0000313" key="2">
    <source>
        <dbReference type="EMBL" id="SGZ41827.1"/>
    </source>
</evidence>
<feature type="region of interest" description="Disordered" evidence="1">
    <location>
        <begin position="74"/>
        <end position="104"/>
    </location>
</feature>
<accession>A0A1L0B9K0</accession>
<name>A0A1L0B9K0_9ASCO</name>
<sequence>MEPLNEIDDFLQQLKKKKRKNDFGTKKLANSKETANLETVKEEDVDVFVTQKKNNKLQKLAQLHSKSEELYKSLEDDYEPPMNKSKPKRVFNYTPKHINEPRPKPVVTTEYDIKETKEVRPTAKLAAAENEPQYPDLYYGVSSTLEVLKQNDCPISSKKPIFDQRIEIVGVDLPPELESK</sequence>
<organism evidence="2 3">
    <name type="scientific">Hanseniaspora guilliermondii</name>
    <dbReference type="NCBI Taxonomy" id="56406"/>
    <lineage>
        <taxon>Eukaryota</taxon>
        <taxon>Fungi</taxon>
        <taxon>Dikarya</taxon>
        <taxon>Ascomycota</taxon>
        <taxon>Saccharomycotina</taxon>
        <taxon>Saccharomycetes</taxon>
        <taxon>Saccharomycodales</taxon>
        <taxon>Saccharomycodaceae</taxon>
        <taxon>Hanseniaspora</taxon>
    </lineage>
</organism>
<dbReference type="EMBL" id="FQNF01000170">
    <property type="protein sequence ID" value="SGZ41827.1"/>
    <property type="molecule type" value="Genomic_DNA"/>
</dbReference>
<dbReference type="Proteomes" id="UP000183365">
    <property type="component" value="Unassembled WGS sequence"/>
</dbReference>
<dbReference type="AlphaFoldDB" id="A0A1L0B9K0"/>
<evidence type="ECO:0000256" key="1">
    <source>
        <dbReference type="SAM" id="MobiDB-lite"/>
    </source>
</evidence>
<dbReference type="VEuPathDB" id="FungiDB:HGUI_04028"/>
<keyword evidence="3" id="KW-1185">Reference proteome</keyword>